<protein>
    <submittedName>
        <fullName evidence="1">Uncharacterized protein</fullName>
    </submittedName>
</protein>
<name>A0ABV1UZN8_9ACTN</name>
<comment type="caution">
    <text evidence="1">The sequence shown here is derived from an EMBL/GenBank/DDBJ whole genome shotgun (WGS) entry which is preliminary data.</text>
</comment>
<dbReference type="RefSeq" id="WP_351977642.1">
    <property type="nucleotide sequence ID" value="NZ_JBEPBX010000023.1"/>
</dbReference>
<gene>
    <name evidence="1" type="ORF">ABT276_23425</name>
</gene>
<keyword evidence="2" id="KW-1185">Reference proteome</keyword>
<organism evidence="1 2">
    <name type="scientific">Streptomyces xantholiticus</name>
    <dbReference type="NCBI Taxonomy" id="68285"/>
    <lineage>
        <taxon>Bacteria</taxon>
        <taxon>Bacillati</taxon>
        <taxon>Actinomycetota</taxon>
        <taxon>Actinomycetes</taxon>
        <taxon>Kitasatosporales</taxon>
        <taxon>Streptomycetaceae</taxon>
        <taxon>Streptomyces</taxon>
    </lineage>
</organism>
<reference evidence="1 2" key="1">
    <citation type="submission" date="2024-06" db="EMBL/GenBank/DDBJ databases">
        <title>The Natural Products Discovery Center: Release of the First 8490 Sequenced Strains for Exploring Actinobacteria Biosynthetic Diversity.</title>
        <authorList>
            <person name="Kalkreuter E."/>
            <person name="Kautsar S.A."/>
            <person name="Yang D."/>
            <person name="Bader C.D."/>
            <person name="Teijaro C.N."/>
            <person name="Fluegel L."/>
            <person name="Davis C.M."/>
            <person name="Simpson J.R."/>
            <person name="Lauterbach L."/>
            <person name="Steele A.D."/>
            <person name="Gui C."/>
            <person name="Meng S."/>
            <person name="Li G."/>
            <person name="Viehrig K."/>
            <person name="Ye F."/>
            <person name="Su P."/>
            <person name="Kiefer A.F."/>
            <person name="Nichols A."/>
            <person name="Cepeda A.J."/>
            <person name="Yan W."/>
            <person name="Fan B."/>
            <person name="Jiang Y."/>
            <person name="Adhikari A."/>
            <person name="Zheng C.-J."/>
            <person name="Schuster L."/>
            <person name="Cowan T.M."/>
            <person name="Smanski M.J."/>
            <person name="Chevrette M.G."/>
            <person name="De Carvalho L.P.S."/>
            <person name="Shen B."/>
        </authorList>
    </citation>
    <scope>NUCLEOTIDE SEQUENCE [LARGE SCALE GENOMIC DNA]</scope>
    <source>
        <strain evidence="1 2">NPDC000837</strain>
    </source>
</reference>
<sequence length="142" mass="14966">MSDPYALADADPVSAVLAWLEQHPKVVEALGGPGRVSGIDEAPWPHVKVTHGPGGDMGRLEWATTPEVMLEVLGDPGGWPGKAELRRMALVCAVAAKELPDMDPQPPGPVISGVRPSGLLIWSPLATGQPRWLLGLLVALHP</sequence>
<evidence type="ECO:0000313" key="1">
    <source>
        <dbReference type="EMBL" id="MER6616266.1"/>
    </source>
</evidence>
<accession>A0ABV1UZN8</accession>
<evidence type="ECO:0000313" key="2">
    <source>
        <dbReference type="Proteomes" id="UP001445472"/>
    </source>
</evidence>
<dbReference type="EMBL" id="JBEPBX010000023">
    <property type="protein sequence ID" value="MER6616266.1"/>
    <property type="molecule type" value="Genomic_DNA"/>
</dbReference>
<proteinExistence type="predicted"/>
<dbReference type="Proteomes" id="UP001445472">
    <property type="component" value="Unassembled WGS sequence"/>
</dbReference>